<evidence type="ECO:0000313" key="5">
    <source>
        <dbReference type="EMBL" id="SER29826.1"/>
    </source>
</evidence>
<keyword evidence="2 5" id="KW-0238">DNA-binding</keyword>
<dbReference type="PANTHER" id="PTHR42756:SF1">
    <property type="entry name" value="TRANSCRIPTIONAL REPRESSOR OF EMRAB OPERON"/>
    <property type="match status" value="1"/>
</dbReference>
<dbReference type="Proteomes" id="UP000182584">
    <property type="component" value="Unassembled WGS sequence"/>
</dbReference>
<dbReference type="Gene3D" id="1.10.10.10">
    <property type="entry name" value="Winged helix-like DNA-binding domain superfamily/Winged helix DNA-binding domain"/>
    <property type="match status" value="1"/>
</dbReference>
<keyword evidence="1" id="KW-0805">Transcription regulation</keyword>
<evidence type="ECO:0000256" key="2">
    <source>
        <dbReference type="ARBA" id="ARBA00023125"/>
    </source>
</evidence>
<dbReference type="CDD" id="cd00090">
    <property type="entry name" value="HTH_ARSR"/>
    <property type="match status" value="1"/>
</dbReference>
<dbReference type="PANTHER" id="PTHR42756">
    <property type="entry name" value="TRANSCRIPTIONAL REGULATOR, MARR"/>
    <property type="match status" value="1"/>
</dbReference>
<name>A0A1H9N1H1_BUTFI</name>
<evidence type="ECO:0000256" key="1">
    <source>
        <dbReference type="ARBA" id="ARBA00023015"/>
    </source>
</evidence>
<dbReference type="PRINTS" id="PR00598">
    <property type="entry name" value="HTHMARR"/>
</dbReference>
<evidence type="ECO:0000259" key="4">
    <source>
        <dbReference type="PROSITE" id="PS50995"/>
    </source>
</evidence>
<evidence type="ECO:0000313" key="6">
    <source>
        <dbReference type="Proteomes" id="UP000182584"/>
    </source>
</evidence>
<dbReference type="AlphaFoldDB" id="A0A1H9N1H1"/>
<dbReference type="GO" id="GO:0003700">
    <property type="term" value="F:DNA-binding transcription factor activity"/>
    <property type="evidence" value="ECO:0007669"/>
    <property type="project" value="InterPro"/>
</dbReference>
<dbReference type="PROSITE" id="PS01117">
    <property type="entry name" value="HTH_MARR_1"/>
    <property type="match status" value="1"/>
</dbReference>
<dbReference type="PROSITE" id="PS50995">
    <property type="entry name" value="HTH_MARR_2"/>
    <property type="match status" value="1"/>
</dbReference>
<dbReference type="InterPro" id="IPR011991">
    <property type="entry name" value="ArsR-like_HTH"/>
</dbReference>
<dbReference type="InterPro" id="IPR023187">
    <property type="entry name" value="Tscrpt_reg_MarR-type_CS"/>
</dbReference>
<reference evidence="5 6" key="1">
    <citation type="submission" date="2016-10" db="EMBL/GenBank/DDBJ databases">
        <authorList>
            <person name="de Groot N.N."/>
        </authorList>
    </citation>
    <scope>NUCLEOTIDE SEQUENCE [LARGE SCALE GENOMIC DNA]</scope>
    <source>
        <strain evidence="5 6">AR40</strain>
    </source>
</reference>
<dbReference type="EMBL" id="FOGJ01000004">
    <property type="protein sequence ID" value="SER29826.1"/>
    <property type="molecule type" value="Genomic_DNA"/>
</dbReference>
<keyword evidence="3" id="KW-0804">Transcription</keyword>
<dbReference type="InterPro" id="IPR036388">
    <property type="entry name" value="WH-like_DNA-bd_sf"/>
</dbReference>
<evidence type="ECO:0000256" key="3">
    <source>
        <dbReference type="ARBA" id="ARBA00023163"/>
    </source>
</evidence>
<dbReference type="OrthoDB" id="1853358at2"/>
<feature type="domain" description="HTH marR-type" evidence="4">
    <location>
        <begin position="1"/>
        <end position="136"/>
    </location>
</feature>
<dbReference type="eggNOG" id="COG1846">
    <property type="taxonomic scope" value="Bacteria"/>
</dbReference>
<proteinExistence type="predicted"/>
<dbReference type="GO" id="GO:0003677">
    <property type="term" value="F:DNA binding"/>
    <property type="evidence" value="ECO:0007669"/>
    <property type="project" value="UniProtKB-KW"/>
</dbReference>
<dbReference type="SMART" id="SM00347">
    <property type="entry name" value="HTH_MARR"/>
    <property type="match status" value="1"/>
</dbReference>
<accession>A0A1H9N1H1</accession>
<dbReference type="InterPro" id="IPR000835">
    <property type="entry name" value="HTH_MarR-typ"/>
</dbReference>
<dbReference type="SUPFAM" id="SSF46785">
    <property type="entry name" value="Winged helix' DNA-binding domain"/>
    <property type="match status" value="1"/>
</dbReference>
<dbReference type="RefSeq" id="WP_074754476.1">
    <property type="nucleotide sequence ID" value="NZ_FOGJ01000004.1"/>
</dbReference>
<sequence>MDKVKVFREYTRELERNLDNMNTTDCCKCLVTTSQCFLVVEIGRSPGICVKELAKVLKLDKSAVSRAVEELVQKGFVIREPSKTDRRCVVLTLTKEGEARFNKIENDMYDKFKEVFSRIPKDKQDQVLEALRIYNEACDKVEGKCCD</sequence>
<protein>
    <submittedName>
        <fullName evidence="5">DNA-binding transcriptional regulator, MarR family</fullName>
    </submittedName>
</protein>
<dbReference type="InterPro" id="IPR036390">
    <property type="entry name" value="WH_DNA-bd_sf"/>
</dbReference>
<dbReference type="Pfam" id="PF01047">
    <property type="entry name" value="MarR"/>
    <property type="match status" value="1"/>
</dbReference>
<organism evidence="5 6">
    <name type="scientific">Butyrivibrio fibrisolvens</name>
    <dbReference type="NCBI Taxonomy" id="831"/>
    <lineage>
        <taxon>Bacteria</taxon>
        <taxon>Bacillati</taxon>
        <taxon>Bacillota</taxon>
        <taxon>Clostridia</taxon>
        <taxon>Lachnospirales</taxon>
        <taxon>Lachnospiraceae</taxon>
        <taxon>Butyrivibrio</taxon>
    </lineage>
</organism>
<gene>
    <name evidence="5" type="ORF">SAMN04487884_1044</name>
</gene>